<dbReference type="GO" id="GO:0046872">
    <property type="term" value="F:metal ion binding"/>
    <property type="evidence" value="ECO:0007669"/>
    <property type="project" value="UniProtKB-KW"/>
</dbReference>
<comment type="function">
    <text evidence="1">Part of the spliceosome which catalyzes two sequential transesterification reactions, first the excision of the non-coding intron from pre-mRNA and then the ligation of the coding exons to form the mature mRNA. Plays a role in stabilizing the structure of the spliceosome catalytic core and docking of the branch helix into the active site, producing 5'-exon and lariat intron-3'-intermediates.</text>
</comment>
<dbReference type="OrthoDB" id="674963at2759"/>
<keyword evidence="1" id="KW-0862">Zinc</keyword>
<protein>
    <recommendedName>
        <fullName evidence="1">Splicing factor YJU2</fullName>
    </recommendedName>
</protein>
<proteinExistence type="inferred from homology"/>
<dbReference type="PANTHER" id="PTHR12111">
    <property type="entry name" value="SPLICING FACTOR YJU2"/>
    <property type="match status" value="1"/>
</dbReference>
<evidence type="ECO:0000313" key="3">
    <source>
        <dbReference type="Proteomes" id="UP000230069"/>
    </source>
</evidence>
<dbReference type="InParanoid" id="A0A2G5DDA0"/>
<sequence length="296" mass="34249">MGERKVLNKYFPPDFDPSKVPRRRQLKNGQMNIRMMLPMGVRCKTCGNYMFQGTKFNSRIEQDSQNMYLDIIKIYRLYFKCSNCSAEIIIKTDPKNSDYIVETGATRNRESCWSHPHPHKEEKEEKSSMMESLEMKRLESVRQLALLASLEELKSLKSVQATLTSDHLLNSLKCTNKPEDNNQVLEEEEKVVPFIRRIEDEHEHEDESINYNSNSNSNSKRIKLITSKNFSLSSFKSPSASPFLARVSFVKKQKHCSRVGGVPCMTQQVRHDNAAAALQSLGQYYDRWRLNSVLPD</sequence>
<dbReference type="GO" id="GO:0071006">
    <property type="term" value="C:U2-type catalytic step 1 spliceosome"/>
    <property type="evidence" value="ECO:0007669"/>
    <property type="project" value="UniProtKB-UniRule"/>
</dbReference>
<evidence type="ECO:0000313" key="2">
    <source>
        <dbReference type="EMBL" id="PIA41452.1"/>
    </source>
</evidence>
<comment type="subcellular location">
    <subcellularLocation>
        <location evidence="1">Nucleus</location>
    </subcellularLocation>
</comment>
<dbReference type="STRING" id="218851.A0A2G5DDA0"/>
<dbReference type="InterPro" id="IPR007590">
    <property type="entry name" value="Saf4/Yju2"/>
</dbReference>
<keyword evidence="1" id="KW-0507">mRNA processing</keyword>
<keyword evidence="1" id="KW-0747">Spliceosome</keyword>
<feature type="binding site" evidence="1">
    <location>
        <position position="84"/>
    </location>
    <ligand>
        <name>Zn(2+)</name>
        <dbReference type="ChEBI" id="CHEBI:29105"/>
    </ligand>
</feature>
<dbReference type="HAMAP" id="MF_03226">
    <property type="entry name" value="YJU2"/>
    <property type="match status" value="1"/>
</dbReference>
<keyword evidence="1" id="KW-0508">mRNA splicing</keyword>
<reference evidence="2 3" key="1">
    <citation type="submission" date="2017-09" db="EMBL/GenBank/DDBJ databases">
        <title>WGS assembly of Aquilegia coerulea Goldsmith.</title>
        <authorList>
            <person name="Hodges S."/>
            <person name="Kramer E."/>
            <person name="Nordborg M."/>
            <person name="Tomkins J."/>
            <person name="Borevitz J."/>
            <person name="Derieg N."/>
            <person name="Yan J."/>
            <person name="Mihaltcheva S."/>
            <person name="Hayes R.D."/>
            <person name="Rokhsar D."/>
        </authorList>
    </citation>
    <scope>NUCLEOTIDE SEQUENCE [LARGE SCALE GENOMIC DNA]</scope>
    <source>
        <strain evidence="3">cv. Goldsmith</strain>
    </source>
</reference>
<comment type="similarity">
    <text evidence="1">Belongs to the CWC16 family. YJU2 subfamily.</text>
</comment>
<comment type="subunit">
    <text evidence="1">Component of the spliceosome. Present in the activated B complex, the catalytically activated B* complex which catalyzes the branching, the catalytic step 1 C complex catalyzing the exon ligation, and the postcatalytic P complex containing the ligated exons (mRNA) and the excised lariat intron.</text>
</comment>
<feature type="binding site" evidence="1">
    <location>
        <position position="81"/>
    </location>
    <ligand>
        <name>Zn(2+)</name>
        <dbReference type="ChEBI" id="CHEBI:29105"/>
    </ligand>
</feature>
<dbReference type="Pfam" id="PF04502">
    <property type="entry name" value="Saf4_Yju2"/>
    <property type="match status" value="1"/>
</dbReference>
<evidence type="ECO:0000256" key="1">
    <source>
        <dbReference type="HAMAP-Rule" id="MF_03226"/>
    </source>
</evidence>
<dbReference type="InterPro" id="IPR043701">
    <property type="entry name" value="Yju2"/>
</dbReference>
<name>A0A2G5DDA0_AQUCA</name>
<accession>A0A2G5DDA0</accession>
<keyword evidence="1" id="KW-0539">Nucleus</keyword>
<dbReference type="AlphaFoldDB" id="A0A2G5DDA0"/>
<feature type="binding site" evidence="1">
    <location>
        <position position="43"/>
    </location>
    <ligand>
        <name>Zn(2+)</name>
        <dbReference type="ChEBI" id="CHEBI:29105"/>
    </ligand>
</feature>
<dbReference type="GO" id="GO:0000349">
    <property type="term" value="P:generation of catalytic spliceosome for first transesterification step"/>
    <property type="evidence" value="ECO:0007669"/>
    <property type="project" value="UniProtKB-UniRule"/>
</dbReference>
<feature type="binding site" evidence="1">
    <location>
        <position position="46"/>
    </location>
    <ligand>
        <name>Zn(2+)</name>
        <dbReference type="ChEBI" id="CHEBI:29105"/>
    </ligand>
</feature>
<organism evidence="2 3">
    <name type="scientific">Aquilegia coerulea</name>
    <name type="common">Rocky mountain columbine</name>
    <dbReference type="NCBI Taxonomy" id="218851"/>
    <lineage>
        <taxon>Eukaryota</taxon>
        <taxon>Viridiplantae</taxon>
        <taxon>Streptophyta</taxon>
        <taxon>Embryophyta</taxon>
        <taxon>Tracheophyta</taxon>
        <taxon>Spermatophyta</taxon>
        <taxon>Magnoliopsida</taxon>
        <taxon>Ranunculales</taxon>
        <taxon>Ranunculaceae</taxon>
        <taxon>Thalictroideae</taxon>
        <taxon>Aquilegia</taxon>
    </lineage>
</organism>
<dbReference type="Proteomes" id="UP000230069">
    <property type="component" value="Unassembled WGS sequence"/>
</dbReference>
<dbReference type="EMBL" id="KZ305039">
    <property type="protein sequence ID" value="PIA41452.1"/>
    <property type="molecule type" value="Genomic_DNA"/>
</dbReference>
<gene>
    <name evidence="2" type="ORF">AQUCO_02200103v1</name>
</gene>
<keyword evidence="1" id="KW-0479">Metal-binding</keyword>
<keyword evidence="3" id="KW-1185">Reference proteome</keyword>